<accession>A0ABS8UN33</accession>
<reference evidence="1 2" key="1">
    <citation type="journal article" date="2021" name="BMC Genomics">
        <title>Datura genome reveals duplications of psychoactive alkaloid biosynthetic genes and high mutation rate following tissue culture.</title>
        <authorList>
            <person name="Rajewski A."/>
            <person name="Carter-House D."/>
            <person name="Stajich J."/>
            <person name="Litt A."/>
        </authorList>
    </citation>
    <scope>NUCLEOTIDE SEQUENCE [LARGE SCALE GENOMIC DNA]</scope>
    <source>
        <strain evidence="1">AR-01</strain>
    </source>
</reference>
<keyword evidence="2" id="KW-1185">Reference proteome</keyword>
<feature type="non-terminal residue" evidence="1">
    <location>
        <position position="1"/>
    </location>
</feature>
<comment type="caution">
    <text evidence="1">The sequence shown here is derived from an EMBL/GenBank/DDBJ whole genome shotgun (WGS) entry which is preliminary data.</text>
</comment>
<sequence length="108" mass="11816">AFVDDNMFVWEMEDEVVGELIADVFLKGEEFEEVRHVSCARPAKCGGISRTAGGSLAMSSTLKDLRIVGEAPVQSVDRQLIADELKQVMLAAVTAANRRSPFGDRRCT</sequence>
<evidence type="ECO:0000313" key="2">
    <source>
        <dbReference type="Proteomes" id="UP000823775"/>
    </source>
</evidence>
<name>A0ABS8UN33_DATST</name>
<proteinExistence type="predicted"/>
<dbReference type="EMBL" id="JACEIK010002236">
    <property type="protein sequence ID" value="MCD9559875.1"/>
    <property type="molecule type" value="Genomic_DNA"/>
</dbReference>
<organism evidence="1 2">
    <name type="scientific">Datura stramonium</name>
    <name type="common">Jimsonweed</name>
    <name type="synonym">Common thornapple</name>
    <dbReference type="NCBI Taxonomy" id="4076"/>
    <lineage>
        <taxon>Eukaryota</taxon>
        <taxon>Viridiplantae</taxon>
        <taxon>Streptophyta</taxon>
        <taxon>Embryophyta</taxon>
        <taxon>Tracheophyta</taxon>
        <taxon>Spermatophyta</taxon>
        <taxon>Magnoliopsida</taxon>
        <taxon>eudicotyledons</taxon>
        <taxon>Gunneridae</taxon>
        <taxon>Pentapetalae</taxon>
        <taxon>asterids</taxon>
        <taxon>lamiids</taxon>
        <taxon>Solanales</taxon>
        <taxon>Solanaceae</taxon>
        <taxon>Solanoideae</taxon>
        <taxon>Datureae</taxon>
        <taxon>Datura</taxon>
    </lineage>
</organism>
<dbReference type="Proteomes" id="UP000823775">
    <property type="component" value="Unassembled WGS sequence"/>
</dbReference>
<protein>
    <submittedName>
        <fullName evidence="1">Uncharacterized protein</fullName>
    </submittedName>
</protein>
<gene>
    <name evidence="1" type="ORF">HAX54_018202</name>
</gene>
<evidence type="ECO:0000313" key="1">
    <source>
        <dbReference type="EMBL" id="MCD9559875.1"/>
    </source>
</evidence>